<sequence length="177" mass="17456">AVDGTGTTEESVELPRRTGAPAATPITTWLGELAGPVGTYHQSLVVRTPAGFRAGHAERVVRALPDTHDVLRFTVPGDSPCPAGGGAAGGGAAAAAAGCSVPSPGSVDARGLVDHVRAPGVADAELPALTGGHIWAARRPLSPADGVNAVRTAAPAGRGGPAGGRRSSSAPWSGWRA</sequence>
<reference evidence="3" key="1">
    <citation type="journal article" date="2019" name="Int. J. Syst. Evol. Microbiol.">
        <title>The Global Catalogue of Microorganisms (GCM) 10K type strain sequencing project: providing services to taxonomists for standard genome sequencing and annotation.</title>
        <authorList>
            <consortium name="The Broad Institute Genomics Platform"/>
            <consortium name="The Broad Institute Genome Sequencing Center for Infectious Disease"/>
            <person name="Wu L."/>
            <person name="Ma J."/>
        </authorList>
    </citation>
    <scope>NUCLEOTIDE SEQUENCE [LARGE SCALE GENOMIC DNA]</scope>
    <source>
        <strain evidence="3">JCM 12763</strain>
    </source>
</reference>
<dbReference type="RefSeq" id="WP_386398841.1">
    <property type="nucleotide sequence ID" value="NZ_JBHSPT010000041.1"/>
</dbReference>
<accession>A0ABW1M0F3</accession>
<feature type="region of interest" description="Disordered" evidence="1">
    <location>
        <begin position="151"/>
        <end position="177"/>
    </location>
</feature>
<evidence type="ECO:0000256" key="1">
    <source>
        <dbReference type="SAM" id="MobiDB-lite"/>
    </source>
</evidence>
<dbReference type="InterPro" id="IPR023213">
    <property type="entry name" value="CAT-like_dom_sf"/>
</dbReference>
<dbReference type="Gene3D" id="3.30.559.10">
    <property type="entry name" value="Chloramphenicol acetyltransferase-like domain"/>
    <property type="match status" value="1"/>
</dbReference>
<evidence type="ECO:0000313" key="2">
    <source>
        <dbReference type="EMBL" id="MFC6057330.1"/>
    </source>
</evidence>
<name>A0ABW1M0F3_9ACTN</name>
<dbReference type="EMBL" id="JBHSPT010000041">
    <property type="protein sequence ID" value="MFC6057330.1"/>
    <property type="molecule type" value="Genomic_DNA"/>
</dbReference>
<dbReference type="Proteomes" id="UP001596242">
    <property type="component" value="Unassembled WGS sequence"/>
</dbReference>
<comment type="caution">
    <text evidence="2">The sequence shown here is derived from an EMBL/GenBank/DDBJ whole genome shotgun (WGS) entry which is preliminary data.</text>
</comment>
<protein>
    <submittedName>
        <fullName evidence="2">Uncharacterized protein</fullName>
    </submittedName>
</protein>
<evidence type="ECO:0000313" key="3">
    <source>
        <dbReference type="Proteomes" id="UP001596242"/>
    </source>
</evidence>
<feature type="non-terminal residue" evidence="2">
    <location>
        <position position="1"/>
    </location>
</feature>
<organism evidence="2 3">
    <name type="scientific">Streptomyces pratens</name>
    <dbReference type="NCBI Taxonomy" id="887456"/>
    <lineage>
        <taxon>Bacteria</taxon>
        <taxon>Bacillati</taxon>
        <taxon>Actinomycetota</taxon>
        <taxon>Actinomycetes</taxon>
        <taxon>Kitasatosporales</taxon>
        <taxon>Streptomycetaceae</taxon>
        <taxon>Streptomyces</taxon>
    </lineage>
</organism>
<proteinExistence type="predicted"/>
<feature type="region of interest" description="Disordered" evidence="1">
    <location>
        <begin position="1"/>
        <end position="23"/>
    </location>
</feature>
<gene>
    <name evidence="2" type="ORF">ACFP50_18255</name>
</gene>
<keyword evidence="3" id="KW-1185">Reference proteome</keyword>